<comment type="caution">
    <text evidence="1">The sequence shown here is derived from an EMBL/GenBank/DDBJ whole genome shotgun (WGS) entry which is preliminary data.</text>
</comment>
<gene>
    <name evidence="1" type="ORF">E2C01_022292</name>
</gene>
<dbReference type="AlphaFoldDB" id="A0A5B7E6W4"/>
<dbReference type="EMBL" id="VSRR010002012">
    <property type="protein sequence ID" value="MPC29075.1"/>
    <property type="molecule type" value="Genomic_DNA"/>
</dbReference>
<dbReference type="OrthoDB" id="5983572at2759"/>
<evidence type="ECO:0000313" key="1">
    <source>
        <dbReference type="EMBL" id="MPC29075.1"/>
    </source>
</evidence>
<accession>A0A5B7E6W4</accession>
<sequence length="63" mass="7227">MTGHAQPPPGTSEMVQIDSVYSVALFDANPDLKNLRWAFEKSSHRKMEIQKHEESSRVCQRKV</sequence>
<evidence type="ECO:0000313" key="2">
    <source>
        <dbReference type="Proteomes" id="UP000324222"/>
    </source>
</evidence>
<organism evidence="1 2">
    <name type="scientific">Portunus trituberculatus</name>
    <name type="common">Swimming crab</name>
    <name type="synonym">Neptunus trituberculatus</name>
    <dbReference type="NCBI Taxonomy" id="210409"/>
    <lineage>
        <taxon>Eukaryota</taxon>
        <taxon>Metazoa</taxon>
        <taxon>Ecdysozoa</taxon>
        <taxon>Arthropoda</taxon>
        <taxon>Crustacea</taxon>
        <taxon>Multicrustacea</taxon>
        <taxon>Malacostraca</taxon>
        <taxon>Eumalacostraca</taxon>
        <taxon>Eucarida</taxon>
        <taxon>Decapoda</taxon>
        <taxon>Pleocyemata</taxon>
        <taxon>Brachyura</taxon>
        <taxon>Eubrachyura</taxon>
        <taxon>Portunoidea</taxon>
        <taxon>Portunidae</taxon>
        <taxon>Portuninae</taxon>
        <taxon>Portunus</taxon>
    </lineage>
</organism>
<proteinExistence type="predicted"/>
<keyword evidence="2" id="KW-1185">Reference proteome</keyword>
<dbReference type="Proteomes" id="UP000324222">
    <property type="component" value="Unassembled WGS sequence"/>
</dbReference>
<name>A0A5B7E6W4_PORTR</name>
<reference evidence="1 2" key="1">
    <citation type="submission" date="2019-05" db="EMBL/GenBank/DDBJ databases">
        <title>Another draft genome of Portunus trituberculatus and its Hox gene families provides insights of decapod evolution.</title>
        <authorList>
            <person name="Jeong J.-H."/>
            <person name="Song I."/>
            <person name="Kim S."/>
            <person name="Choi T."/>
            <person name="Kim D."/>
            <person name="Ryu S."/>
            <person name="Kim W."/>
        </authorList>
    </citation>
    <scope>NUCLEOTIDE SEQUENCE [LARGE SCALE GENOMIC DNA]</scope>
    <source>
        <tissue evidence="1">Muscle</tissue>
    </source>
</reference>
<protein>
    <submittedName>
        <fullName evidence="1">Uncharacterized protein</fullName>
    </submittedName>
</protein>